<sequence>MPYDVIIIGGGPAGLSAALVLGRARKRVLLCDAGEPRNARAEQIHTFVTRDGTPPAEFRRIGREQLRAYPGVEVRDVRVAALSREGDGFVAAFADGTRAAARRVLLAVGVRDILSDDLPGLRELWGRSVFQCPYCHGWEVQDRRFAYLSPGPEWVRWGVFLTGWSRDVVVLTSGAYAVDDAARDELRRAGVGLDERPLRRLVAEGGELVALEFADGGTLAREVLFARPAQQQTELVQRLGLELDEHGFVRVDALGRTSVAGVFAAGDLTTPVQGALLAAAAGMQAAAGLNHELTVEHALSGDAAPARPPAASRAPGGTGG</sequence>
<protein>
    <submittedName>
        <fullName evidence="5">NAD(P)/FAD-dependent oxidoreductase</fullName>
    </submittedName>
</protein>
<dbReference type="Pfam" id="PF07992">
    <property type="entry name" value="Pyr_redox_2"/>
    <property type="match status" value="1"/>
</dbReference>
<proteinExistence type="predicted"/>
<dbReference type="InterPro" id="IPR036188">
    <property type="entry name" value="FAD/NAD-bd_sf"/>
</dbReference>
<dbReference type="InterPro" id="IPR050097">
    <property type="entry name" value="Ferredoxin-NADP_redctase_2"/>
</dbReference>
<organism evidence="5 6">
    <name type="scientific">Nannocystis pusilla</name>
    <dbReference type="NCBI Taxonomy" id="889268"/>
    <lineage>
        <taxon>Bacteria</taxon>
        <taxon>Pseudomonadati</taxon>
        <taxon>Myxococcota</taxon>
        <taxon>Polyangia</taxon>
        <taxon>Nannocystales</taxon>
        <taxon>Nannocystaceae</taxon>
        <taxon>Nannocystis</taxon>
    </lineage>
</organism>
<dbReference type="InterPro" id="IPR023753">
    <property type="entry name" value="FAD/NAD-binding_dom"/>
</dbReference>
<dbReference type="RefSeq" id="WP_224191764.1">
    <property type="nucleotide sequence ID" value="NZ_JAIRAU010000011.1"/>
</dbReference>
<dbReference type="Gene3D" id="3.50.50.60">
    <property type="entry name" value="FAD/NAD(P)-binding domain"/>
    <property type="match status" value="2"/>
</dbReference>
<keyword evidence="6" id="KW-1185">Reference proteome</keyword>
<name>A0ABS7TP29_9BACT</name>
<evidence type="ECO:0000256" key="3">
    <source>
        <dbReference type="SAM" id="MobiDB-lite"/>
    </source>
</evidence>
<dbReference type="PANTHER" id="PTHR48105">
    <property type="entry name" value="THIOREDOXIN REDUCTASE 1-RELATED-RELATED"/>
    <property type="match status" value="1"/>
</dbReference>
<evidence type="ECO:0000313" key="5">
    <source>
        <dbReference type="EMBL" id="MBZ5709992.1"/>
    </source>
</evidence>
<dbReference type="Proteomes" id="UP001139031">
    <property type="component" value="Unassembled WGS sequence"/>
</dbReference>
<feature type="region of interest" description="Disordered" evidence="3">
    <location>
        <begin position="300"/>
        <end position="320"/>
    </location>
</feature>
<dbReference type="PRINTS" id="PR00469">
    <property type="entry name" value="PNDRDTASEII"/>
</dbReference>
<gene>
    <name evidence="5" type="ORF">K7C98_12075</name>
</gene>
<evidence type="ECO:0000313" key="6">
    <source>
        <dbReference type="Proteomes" id="UP001139031"/>
    </source>
</evidence>
<dbReference type="PRINTS" id="PR00368">
    <property type="entry name" value="FADPNR"/>
</dbReference>
<reference evidence="5" key="1">
    <citation type="submission" date="2021-08" db="EMBL/GenBank/DDBJ databases">
        <authorList>
            <person name="Stevens D.C."/>
        </authorList>
    </citation>
    <scope>NUCLEOTIDE SEQUENCE</scope>
    <source>
        <strain evidence="5">DSM 53165</strain>
    </source>
</reference>
<accession>A0ABS7TP29</accession>
<dbReference type="SUPFAM" id="SSF51905">
    <property type="entry name" value="FAD/NAD(P)-binding domain"/>
    <property type="match status" value="1"/>
</dbReference>
<keyword evidence="2" id="KW-0560">Oxidoreductase</keyword>
<feature type="domain" description="FAD/NAD(P)-binding" evidence="4">
    <location>
        <begin position="3"/>
        <end position="283"/>
    </location>
</feature>
<dbReference type="EMBL" id="JAIRAU010000011">
    <property type="protein sequence ID" value="MBZ5709992.1"/>
    <property type="molecule type" value="Genomic_DNA"/>
</dbReference>
<evidence type="ECO:0000259" key="4">
    <source>
        <dbReference type="Pfam" id="PF07992"/>
    </source>
</evidence>
<evidence type="ECO:0000256" key="1">
    <source>
        <dbReference type="ARBA" id="ARBA00022630"/>
    </source>
</evidence>
<keyword evidence="1" id="KW-0285">Flavoprotein</keyword>
<feature type="compositionally biased region" description="Low complexity" evidence="3">
    <location>
        <begin position="303"/>
        <end position="320"/>
    </location>
</feature>
<comment type="caution">
    <text evidence="5">The sequence shown here is derived from an EMBL/GenBank/DDBJ whole genome shotgun (WGS) entry which is preliminary data.</text>
</comment>
<evidence type="ECO:0000256" key="2">
    <source>
        <dbReference type="ARBA" id="ARBA00023002"/>
    </source>
</evidence>